<dbReference type="InterPro" id="IPR052918">
    <property type="entry name" value="Motility_Chemotaxis_Reg"/>
</dbReference>
<dbReference type="Pfam" id="PF06739">
    <property type="entry name" value="SBBP"/>
    <property type="match status" value="3"/>
</dbReference>
<dbReference type="PANTHER" id="PTHR35580:SF1">
    <property type="entry name" value="PHYTASE-LIKE DOMAIN-CONTAINING PROTEIN"/>
    <property type="match status" value="1"/>
</dbReference>
<evidence type="ECO:0000313" key="2">
    <source>
        <dbReference type="Proteomes" id="UP000659698"/>
    </source>
</evidence>
<name>A0ABR6VV55_9BACT</name>
<comment type="caution">
    <text evidence="1">The sequence shown here is derived from an EMBL/GenBank/DDBJ whole genome shotgun (WGS) entry which is preliminary data.</text>
</comment>
<dbReference type="Gene3D" id="2.120.10.30">
    <property type="entry name" value="TolB, C-terminal domain"/>
    <property type="match status" value="1"/>
</dbReference>
<dbReference type="Proteomes" id="UP000659698">
    <property type="component" value="Unassembled WGS sequence"/>
</dbReference>
<dbReference type="RefSeq" id="WP_186639603.1">
    <property type="nucleotide sequence ID" value="NZ_JACOAF010000036.1"/>
</dbReference>
<gene>
    <name evidence="1" type="ORF">H7U12_15430</name>
</gene>
<dbReference type="InterPro" id="IPR010620">
    <property type="entry name" value="SBBP_repeat"/>
</dbReference>
<dbReference type="SUPFAM" id="SSF101898">
    <property type="entry name" value="NHL repeat"/>
    <property type="match status" value="2"/>
</dbReference>
<accession>A0ABR6VV55</accession>
<dbReference type="InterPro" id="IPR026341">
    <property type="entry name" value="T9SS_type_B"/>
</dbReference>
<dbReference type="PANTHER" id="PTHR35580">
    <property type="entry name" value="CELL SURFACE GLYCOPROTEIN (S-LAYER PROTEIN)-LIKE PROTEIN"/>
    <property type="match status" value="1"/>
</dbReference>
<keyword evidence="2" id="KW-1185">Reference proteome</keyword>
<sequence length="551" mass="59166">MLLLLFLFSIQFMVQGQEFAWARYDGGGGTSITNSVAVDKAGNVYVTGSFRDEIKLGTFQLFGTPRLDPRDPSDINLFVAKYDPAGNVVWALGSKRIPNSSSGSSVRGFGITVDQHGSCYVTGYTFNEVEFGGHIMGWDINSDLFALKLNPEGKVQWITEKVESLNYGKDVNIQVDAAGNSYIVGVPLWMVGTYVMKLDPNGKLLWKKGFTNAVADRLSLDEKQGAFYMAGKLVESANIDGTSLASVGSSDLFIGKLDMDGNTKWVKRLGGTSADSATGIASDGLGNVYLSGIFQGSLVNSGVSLQSKGSTDGIIIKLKQDGEVDWAKTIGGTSADTASSIAISSSGRLLVTGSTTGQITFNKKTYSASSPTGTLFVAEFGASGTEKSFFTLAGEGRQQSRTISAGFNNDIAFGGAFSGKVQFSTQKAEVAKEKMFVAKLTIPETPDEPETPEEPELPTTPPGAIAVEIPNIFTPNGDQKNEAFEVLVTGGPESKIELSVYNRFGNRVYYQKDYKNTWTGQGLADSTYFYLVQVKAGDQVVSYKGWVEIMR</sequence>
<dbReference type="InterPro" id="IPR011042">
    <property type="entry name" value="6-blade_b-propeller_TolB-like"/>
</dbReference>
<dbReference type="NCBIfam" id="TIGR04131">
    <property type="entry name" value="Bac_Flav_CTERM"/>
    <property type="match status" value="1"/>
</dbReference>
<organism evidence="1 2">
    <name type="scientific">Rufibacter sediminis</name>
    <dbReference type="NCBI Taxonomy" id="2762756"/>
    <lineage>
        <taxon>Bacteria</taxon>
        <taxon>Pseudomonadati</taxon>
        <taxon>Bacteroidota</taxon>
        <taxon>Cytophagia</taxon>
        <taxon>Cytophagales</taxon>
        <taxon>Hymenobacteraceae</taxon>
        <taxon>Rufibacter</taxon>
    </lineage>
</organism>
<protein>
    <submittedName>
        <fullName evidence="1">SBBP repeat-containing protein</fullName>
    </submittedName>
</protein>
<dbReference type="Pfam" id="PF13585">
    <property type="entry name" value="CHU_C"/>
    <property type="match status" value="1"/>
</dbReference>
<evidence type="ECO:0000313" key="1">
    <source>
        <dbReference type="EMBL" id="MBC3541085.1"/>
    </source>
</evidence>
<proteinExistence type="predicted"/>
<reference evidence="1 2" key="1">
    <citation type="journal article" date="2019" name="Int. J. Syst. Evol. Microbiol.">
        <title>Rufibacter sediminis sp. nov., isolated from freshwater lake sediment.</title>
        <authorList>
            <person name="Qu J.H."/>
            <person name="Zhang L.J."/>
            <person name="Fu Y.H."/>
            <person name="Li H.F."/>
        </authorList>
    </citation>
    <scope>NUCLEOTIDE SEQUENCE [LARGE SCALE GENOMIC DNA]</scope>
    <source>
        <strain evidence="1 2">H-1</strain>
    </source>
</reference>
<dbReference type="EMBL" id="JACOAF010000036">
    <property type="protein sequence ID" value="MBC3541085.1"/>
    <property type="molecule type" value="Genomic_DNA"/>
</dbReference>